<name>A0A934M9R5_9MICO</name>
<proteinExistence type="predicted"/>
<protein>
    <recommendedName>
        <fullName evidence="3">WXG100 family type VII secretion target</fullName>
    </recommendedName>
</protein>
<reference evidence="1" key="1">
    <citation type="submission" date="2020-12" db="EMBL/GenBank/DDBJ databases">
        <title>Sanguibacter suaedae sp. nov., isolated from Suaeda aralocaspica.</title>
        <authorList>
            <person name="Ma Q."/>
        </authorList>
    </citation>
    <scope>NUCLEOTIDE SEQUENCE</scope>
    <source>
        <strain evidence="1">YZGR15</strain>
    </source>
</reference>
<dbReference type="RefSeq" id="WP_198732019.1">
    <property type="nucleotide sequence ID" value="NZ_JAEINH010000001.1"/>
</dbReference>
<gene>
    <name evidence="1" type="ORF">JAV76_00255</name>
</gene>
<sequence>MAVSTVLPGDPDVLTAVSSWLRDDLAVTLTDTESTLQTARYDDGGWEGDAGDAFRSRMGSAYTLTATLHDAAASTATAIDLFAAALRAAQIDLDAARAAAVASGLTVTTTEILEPAQLLFPPHLPVSYWTLPVMPVVDGGAYDAARAAYEVNAALWSAYGDAAEEVARILATLEGDESVLDTRVADALALVSIPVASMFLPTFLKANGAARGAALSARAADVAHAAQVVEARTTAPGATLNPAQFYDDLDGAAALRSQSAGLMDDAARAAKAGKALSHGANGLLTGAAIWMDVRAGESVTQAVTSNTVGLATSALATYGVSYMSTMAAGAAIGTAIPVPIIGTVAGMVIGAGVGIIASGAIDSMFENGPDLFKAASAGLEDLKDVGESLSSLADSAGDGLHDLYDRFF</sequence>
<dbReference type="Proteomes" id="UP000602087">
    <property type="component" value="Unassembled WGS sequence"/>
</dbReference>
<dbReference type="AlphaFoldDB" id="A0A934M9R5"/>
<evidence type="ECO:0008006" key="3">
    <source>
        <dbReference type="Google" id="ProtNLM"/>
    </source>
</evidence>
<dbReference type="EMBL" id="JAEINH010000001">
    <property type="protein sequence ID" value="MBI9113441.1"/>
    <property type="molecule type" value="Genomic_DNA"/>
</dbReference>
<comment type="caution">
    <text evidence="1">The sequence shown here is derived from an EMBL/GenBank/DDBJ whole genome shotgun (WGS) entry which is preliminary data.</text>
</comment>
<keyword evidence="2" id="KW-1185">Reference proteome</keyword>
<organism evidence="1 2">
    <name type="scientific">Sanguibacter suaedae</name>
    <dbReference type="NCBI Taxonomy" id="2795737"/>
    <lineage>
        <taxon>Bacteria</taxon>
        <taxon>Bacillati</taxon>
        <taxon>Actinomycetota</taxon>
        <taxon>Actinomycetes</taxon>
        <taxon>Micrococcales</taxon>
        <taxon>Sanguibacteraceae</taxon>
        <taxon>Sanguibacter</taxon>
    </lineage>
</organism>
<accession>A0A934M9R5</accession>
<evidence type="ECO:0000313" key="1">
    <source>
        <dbReference type="EMBL" id="MBI9113441.1"/>
    </source>
</evidence>
<evidence type="ECO:0000313" key="2">
    <source>
        <dbReference type="Proteomes" id="UP000602087"/>
    </source>
</evidence>